<protein>
    <submittedName>
        <fullName evidence="1">Uncharacterized protein</fullName>
    </submittedName>
</protein>
<name>A0AA36M732_CYLNA</name>
<dbReference type="Proteomes" id="UP001176961">
    <property type="component" value="Unassembled WGS sequence"/>
</dbReference>
<gene>
    <name evidence="1" type="ORF">CYNAS_LOCUS13607</name>
</gene>
<evidence type="ECO:0000313" key="1">
    <source>
        <dbReference type="EMBL" id="CAJ0601624.1"/>
    </source>
</evidence>
<evidence type="ECO:0000313" key="2">
    <source>
        <dbReference type="Proteomes" id="UP001176961"/>
    </source>
</evidence>
<comment type="caution">
    <text evidence="1">The sequence shown here is derived from an EMBL/GenBank/DDBJ whole genome shotgun (WGS) entry which is preliminary data.</text>
</comment>
<accession>A0AA36M732</accession>
<keyword evidence="2" id="KW-1185">Reference proteome</keyword>
<reference evidence="1" key="1">
    <citation type="submission" date="2023-07" db="EMBL/GenBank/DDBJ databases">
        <authorList>
            <consortium name="CYATHOMIX"/>
        </authorList>
    </citation>
    <scope>NUCLEOTIDE SEQUENCE</scope>
    <source>
        <strain evidence="1">N/A</strain>
    </source>
</reference>
<dbReference type="AlphaFoldDB" id="A0AA36M732"/>
<organism evidence="1 2">
    <name type="scientific">Cylicocyclus nassatus</name>
    <name type="common">Nematode worm</name>
    <dbReference type="NCBI Taxonomy" id="53992"/>
    <lineage>
        <taxon>Eukaryota</taxon>
        <taxon>Metazoa</taxon>
        <taxon>Ecdysozoa</taxon>
        <taxon>Nematoda</taxon>
        <taxon>Chromadorea</taxon>
        <taxon>Rhabditida</taxon>
        <taxon>Rhabditina</taxon>
        <taxon>Rhabditomorpha</taxon>
        <taxon>Strongyloidea</taxon>
        <taxon>Strongylidae</taxon>
        <taxon>Cylicocyclus</taxon>
    </lineage>
</organism>
<proteinExistence type="predicted"/>
<sequence>MTSPPIKQLFNVVFGRDRFGRLKQDNWHTEPPLYGASAVVEEKDQDKDQLPYTNVLAEECEAAKESFNGEEEDGIQSKAIELEETKQPKLTPTSLSKFEKVVDSMSEVTEEQDWEIQDYLEKAQAATGHAETVTIQLESSRRSLVRKKAKTSSTTALSTSMGNVSLAKKGYTCRTKIDGHE</sequence>
<dbReference type="EMBL" id="CATQJL010000305">
    <property type="protein sequence ID" value="CAJ0601624.1"/>
    <property type="molecule type" value="Genomic_DNA"/>
</dbReference>